<feature type="compositionally biased region" description="Basic and acidic residues" evidence="1">
    <location>
        <begin position="19"/>
        <end position="34"/>
    </location>
</feature>
<evidence type="ECO:0000259" key="3">
    <source>
        <dbReference type="Pfam" id="PF10260"/>
    </source>
</evidence>
<dbReference type="OrthoDB" id="71310at2759"/>
<comment type="caution">
    <text evidence="4">The sequence shown here is derived from an EMBL/GenBank/DDBJ whole genome shotgun (WGS) entry which is preliminary data.</text>
</comment>
<keyword evidence="2" id="KW-0472">Membrane</keyword>
<proteinExistence type="predicted"/>
<evidence type="ECO:0000256" key="1">
    <source>
        <dbReference type="SAM" id="MobiDB-lite"/>
    </source>
</evidence>
<dbReference type="Proteomes" id="UP000549394">
    <property type="component" value="Unassembled WGS sequence"/>
</dbReference>
<reference evidence="4 5" key="1">
    <citation type="submission" date="2020-08" db="EMBL/GenBank/DDBJ databases">
        <authorList>
            <person name="Hejnol A."/>
        </authorList>
    </citation>
    <scope>NUCLEOTIDE SEQUENCE [LARGE SCALE GENOMIC DNA]</scope>
</reference>
<evidence type="ECO:0000313" key="5">
    <source>
        <dbReference type="Proteomes" id="UP000549394"/>
    </source>
</evidence>
<feature type="transmembrane region" description="Helical" evidence="2">
    <location>
        <begin position="118"/>
        <end position="135"/>
    </location>
</feature>
<name>A0A7I8W5J8_9ANNE</name>
<dbReference type="InterPro" id="IPR019387">
    <property type="entry name" value="SAYSvFN_dom"/>
</dbReference>
<feature type="transmembrane region" description="Helical" evidence="2">
    <location>
        <begin position="95"/>
        <end position="112"/>
    </location>
</feature>
<evidence type="ECO:0000256" key="2">
    <source>
        <dbReference type="SAM" id="Phobius"/>
    </source>
</evidence>
<dbReference type="InterPro" id="IPR039159">
    <property type="entry name" value="SAYSD1"/>
</dbReference>
<organism evidence="4 5">
    <name type="scientific">Dimorphilus gyrociliatus</name>
    <dbReference type="NCBI Taxonomy" id="2664684"/>
    <lineage>
        <taxon>Eukaryota</taxon>
        <taxon>Metazoa</taxon>
        <taxon>Spiralia</taxon>
        <taxon>Lophotrochozoa</taxon>
        <taxon>Annelida</taxon>
        <taxon>Polychaeta</taxon>
        <taxon>Polychaeta incertae sedis</taxon>
        <taxon>Dinophilidae</taxon>
        <taxon>Dimorphilus</taxon>
    </lineage>
</organism>
<keyword evidence="5" id="KW-1185">Reference proteome</keyword>
<feature type="region of interest" description="Disordered" evidence="1">
    <location>
        <begin position="19"/>
        <end position="53"/>
    </location>
</feature>
<feature type="domain" description="SAYSvFN" evidence="3">
    <location>
        <begin position="102"/>
        <end position="167"/>
    </location>
</feature>
<dbReference type="EMBL" id="CAJFCJ010000019">
    <property type="protein sequence ID" value="CAD5122953.1"/>
    <property type="molecule type" value="Genomic_DNA"/>
</dbReference>
<sequence>MATVEERLALYRQKRLERFDREPKNFQSKSDKSVDPNIPGPTQDISDKNSNRQKREENIFKATIKILSRPINDFVSFFMKTKLGRVTNAISESKALIALKVGLWLVLFGLFVELEFGFVFVVISIFFIIFINLGSRKRGEKSAYSVFNENCERLDGTFTAEQFERELRHGSSSVR</sequence>
<keyword evidence="2" id="KW-0812">Transmembrane</keyword>
<dbReference type="PANTHER" id="PTHR13527:SF0">
    <property type="entry name" value="SAYSVFN DOMAIN-CONTAINING PROTEIN 1"/>
    <property type="match status" value="1"/>
</dbReference>
<evidence type="ECO:0000313" key="4">
    <source>
        <dbReference type="EMBL" id="CAD5122953.1"/>
    </source>
</evidence>
<protein>
    <submittedName>
        <fullName evidence="4">DgyrCDS11346</fullName>
    </submittedName>
</protein>
<accession>A0A7I8W5J8</accession>
<dbReference type="AlphaFoldDB" id="A0A7I8W5J8"/>
<dbReference type="PANTHER" id="PTHR13527">
    <property type="entry name" value="SAYSVFN DOMAIN-CONTAINING PROTEIN 1"/>
    <property type="match status" value="1"/>
</dbReference>
<keyword evidence="2" id="KW-1133">Transmembrane helix</keyword>
<dbReference type="Pfam" id="PF10260">
    <property type="entry name" value="SAYSvFN"/>
    <property type="match status" value="1"/>
</dbReference>
<gene>
    <name evidence="4" type="ORF">DGYR_LOCUS10692</name>
</gene>